<proteinExistence type="predicted"/>
<protein>
    <submittedName>
        <fullName evidence="2">DUF2474 family protein</fullName>
    </submittedName>
</protein>
<accession>A0ABN5NI87</accession>
<sequence length="40" mass="4331">MASIKSPKTRRWLWFVGLYIGGVVVLGAASLLLRALMGQA</sequence>
<dbReference type="Proteomes" id="UP000256971">
    <property type="component" value="Chromosome"/>
</dbReference>
<reference evidence="2 3" key="1">
    <citation type="submission" date="2018-08" db="EMBL/GenBank/DDBJ databases">
        <title>Complete genome sequence of type strain Thalassospira indica MCCC 1A01103T, isolated from isolated from deep seawater of the Indian Ocean.</title>
        <authorList>
            <person name="Liu Y."/>
        </authorList>
    </citation>
    <scope>NUCLEOTIDE SEQUENCE [LARGE SCALE GENOMIC DNA]</scope>
    <source>
        <strain evidence="2 3">PB8BT</strain>
    </source>
</reference>
<gene>
    <name evidence="2" type="ORF">DY252_15800</name>
</gene>
<feature type="transmembrane region" description="Helical" evidence="1">
    <location>
        <begin position="12"/>
        <end position="37"/>
    </location>
</feature>
<keyword evidence="1" id="KW-0812">Transmembrane</keyword>
<evidence type="ECO:0000256" key="1">
    <source>
        <dbReference type="SAM" id="Phobius"/>
    </source>
</evidence>
<dbReference type="RefSeq" id="WP_082923617.1">
    <property type="nucleotide sequence ID" value="NZ_CP031555.1"/>
</dbReference>
<evidence type="ECO:0000313" key="3">
    <source>
        <dbReference type="Proteomes" id="UP000256971"/>
    </source>
</evidence>
<evidence type="ECO:0000313" key="2">
    <source>
        <dbReference type="EMBL" id="AXO15522.1"/>
    </source>
</evidence>
<keyword evidence="3" id="KW-1185">Reference proteome</keyword>
<organism evidence="2 3">
    <name type="scientific">Thalassospira indica</name>
    <dbReference type="NCBI Taxonomy" id="1891279"/>
    <lineage>
        <taxon>Bacteria</taxon>
        <taxon>Pseudomonadati</taxon>
        <taxon>Pseudomonadota</taxon>
        <taxon>Alphaproteobacteria</taxon>
        <taxon>Rhodospirillales</taxon>
        <taxon>Thalassospiraceae</taxon>
        <taxon>Thalassospira</taxon>
    </lineage>
</organism>
<dbReference type="EMBL" id="CP031555">
    <property type="protein sequence ID" value="AXO15522.1"/>
    <property type="molecule type" value="Genomic_DNA"/>
</dbReference>
<keyword evidence="1" id="KW-1133">Transmembrane helix</keyword>
<name>A0ABN5NI87_9PROT</name>
<keyword evidence="1" id="KW-0472">Membrane</keyword>